<dbReference type="AlphaFoldDB" id="A0A9J6P1W4"/>
<dbReference type="InterPro" id="IPR047057">
    <property type="entry name" value="MerR_fam"/>
</dbReference>
<reference evidence="3" key="1">
    <citation type="journal article" date="2021" name="mSystems">
        <title>Bacteria and Archaea Synergistically Convert Glycine Betaine to Biogenic Methane in the Formosa Cold Seep of the South China Sea.</title>
        <authorList>
            <person name="Li L."/>
            <person name="Zhang W."/>
            <person name="Zhang S."/>
            <person name="Song L."/>
            <person name="Sun Q."/>
            <person name="Zhang H."/>
            <person name="Xiang H."/>
            <person name="Dong X."/>
        </authorList>
    </citation>
    <scope>NUCLEOTIDE SEQUENCE</scope>
    <source>
        <strain evidence="3">ZWT</strain>
    </source>
</reference>
<organism evidence="3 4">
    <name type="scientific">Oceanirhabdus seepicola</name>
    <dbReference type="NCBI Taxonomy" id="2828781"/>
    <lineage>
        <taxon>Bacteria</taxon>
        <taxon>Bacillati</taxon>
        <taxon>Bacillota</taxon>
        <taxon>Clostridia</taxon>
        <taxon>Eubacteriales</taxon>
        <taxon>Clostridiaceae</taxon>
        <taxon>Oceanirhabdus</taxon>
    </lineage>
</organism>
<evidence type="ECO:0000259" key="2">
    <source>
        <dbReference type="PROSITE" id="PS50937"/>
    </source>
</evidence>
<dbReference type="Gene3D" id="1.10.1660.10">
    <property type="match status" value="1"/>
</dbReference>
<dbReference type="EMBL" id="JAGSOJ010000001">
    <property type="protein sequence ID" value="MCM1989488.1"/>
    <property type="molecule type" value="Genomic_DNA"/>
</dbReference>
<protein>
    <submittedName>
        <fullName evidence="3">MerR family transcriptional regulator</fullName>
    </submittedName>
</protein>
<dbReference type="SMART" id="SM00422">
    <property type="entry name" value="HTH_MERR"/>
    <property type="match status" value="1"/>
</dbReference>
<keyword evidence="4" id="KW-1185">Reference proteome</keyword>
<feature type="domain" description="HTH merR-type" evidence="2">
    <location>
        <begin position="1"/>
        <end position="67"/>
    </location>
</feature>
<proteinExistence type="predicted"/>
<evidence type="ECO:0000256" key="1">
    <source>
        <dbReference type="ARBA" id="ARBA00023125"/>
    </source>
</evidence>
<comment type="caution">
    <text evidence="3">The sequence shown here is derived from an EMBL/GenBank/DDBJ whole genome shotgun (WGS) entry which is preliminary data.</text>
</comment>
<dbReference type="Pfam" id="PF13411">
    <property type="entry name" value="MerR_1"/>
    <property type="match status" value="1"/>
</dbReference>
<accession>A0A9J6P1W4</accession>
<name>A0A9J6P1W4_9CLOT</name>
<sequence>MRIGEFAKLFDIKKSTVRYYTDMKLLLPVKTGHSFYYDGTCVKDMEEILNLRNMGFSIDEIIKIKTYNRLHINYSEGQKKVIKNIFEFKIKEFNEEKNLIENKINSIHKYKEEIMLDKASKHMGISVEFLRFFICPLCKEELELIEGKIKNMSVFDGILNCSCGYSAKIEEGILFTSDRQLEIANDFKKENETWQEKMSKITPELMALIFESGVKMKSYKGFWEEGDIYLFNGADTDILIMRLNEVFRPNGLYIFACIYIDALKELKRKMETLNIPGKFLFINHFDEIPLKPCVDRVIDHGANIIEMMSAQLDINTFSWILSALLNGAEILNVSPSIKDESKTFDNRPEYKPFLSREFHKEKFSKLNLELISEEDLGKIDNISNVFPMIYEDDYLEMTLYRLKGR</sequence>
<dbReference type="SUPFAM" id="SSF46955">
    <property type="entry name" value="Putative DNA-binding domain"/>
    <property type="match status" value="1"/>
</dbReference>
<dbReference type="GO" id="GO:0003700">
    <property type="term" value="F:DNA-binding transcription factor activity"/>
    <property type="evidence" value="ECO:0007669"/>
    <property type="project" value="InterPro"/>
</dbReference>
<dbReference type="PROSITE" id="PS50937">
    <property type="entry name" value="HTH_MERR_2"/>
    <property type="match status" value="1"/>
</dbReference>
<evidence type="ECO:0000313" key="4">
    <source>
        <dbReference type="Proteomes" id="UP001056429"/>
    </source>
</evidence>
<dbReference type="Proteomes" id="UP001056429">
    <property type="component" value="Unassembled WGS sequence"/>
</dbReference>
<keyword evidence="1" id="KW-0238">DNA-binding</keyword>
<dbReference type="InterPro" id="IPR009061">
    <property type="entry name" value="DNA-bd_dom_put_sf"/>
</dbReference>
<dbReference type="RefSeq" id="WP_250858482.1">
    <property type="nucleotide sequence ID" value="NZ_JAGSOJ010000001.1"/>
</dbReference>
<gene>
    <name evidence="3" type="ORF">KDK92_07025</name>
</gene>
<dbReference type="PANTHER" id="PTHR30204:SF96">
    <property type="entry name" value="CHROMOSOME-ANCHORING PROTEIN RACA"/>
    <property type="match status" value="1"/>
</dbReference>
<reference evidence="3" key="2">
    <citation type="submission" date="2021-04" db="EMBL/GenBank/DDBJ databases">
        <authorList>
            <person name="Dong X."/>
        </authorList>
    </citation>
    <scope>NUCLEOTIDE SEQUENCE</scope>
    <source>
        <strain evidence="3">ZWT</strain>
    </source>
</reference>
<dbReference type="InterPro" id="IPR000551">
    <property type="entry name" value="MerR-type_HTH_dom"/>
</dbReference>
<evidence type="ECO:0000313" key="3">
    <source>
        <dbReference type="EMBL" id="MCM1989488.1"/>
    </source>
</evidence>
<dbReference type="PANTHER" id="PTHR30204">
    <property type="entry name" value="REDOX-CYCLING DRUG-SENSING TRANSCRIPTIONAL ACTIVATOR SOXR"/>
    <property type="match status" value="1"/>
</dbReference>
<dbReference type="GO" id="GO:0003677">
    <property type="term" value="F:DNA binding"/>
    <property type="evidence" value="ECO:0007669"/>
    <property type="project" value="UniProtKB-KW"/>
</dbReference>